<accession>A0A844FF39</accession>
<dbReference type="InterPro" id="IPR003718">
    <property type="entry name" value="OsmC/Ohr_fam"/>
</dbReference>
<dbReference type="Gene3D" id="3.30.300.20">
    <property type="match status" value="1"/>
</dbReference>
<gene>
    <name evidence="2" type="ORF">FYJ27_02535</name>
    <name evidence="1" type="ORF">L0P62_00360</name>
</gene>
<comment type="caution">
    <text evidence="2">The sequence shown here is derived from an EMBL/GenBank/DDBJ whole genome shotgun (WGS) entry which is preliminary data.</text>
</comment>
<evidence type="ECO:0000313" key="4">
    <source>
        <dbReference type="Proteomes" id="UP001108123"/>
    </source>
</evidence>
<sequence>MEKKKLHAKLKGNMGFEMDLDGHKFITDASEEIGGNDLGPRPKQLLLAGLIGCTGIDVMSILKKMKVELDDLNIEVEADNTEEHPKVYENIHLTFRFKGKDLPKNKIERAVSLSQEKYCGVSAMLKKATPVTYEIVYEE</sequence>
<dbReference type="InterPro" id="IPR036102">
    <property type="entry name" value="OsmC/Ohrsf"/>
</dbReference>
<dbReference type="InterPro" id="IPR015946">
    <property type="entry name" value="KH_dom-like_a/b"/>
</dbReference>
<dbReference type="Proteomes" id="UP000462760">
    <property type="component" value="Unassembled WGS sequence"/>
</dbReference>
<dbReference type="Pfam" id="PF02566">
    <property type="entry name" value="OsmC"/>
    <property type="match status" value="1"/>
</dbReference>
<dbReference type="EMBL" id="VULR01000002">
    <property type="protein sequence ID" value="MSS42614.1"/>
    <property type="molecule type" value="Genomic_DNA"/>
</dbReference>
<dbReference type="SUPFAM" id="SSF82784">
    <property type="entry name" value="OsmC-like"/>
    <property type="match status" value="1"/>
</dbReference>
<dbReference type="PANTHER" id="PTHR34352">
    <property type="entry name" value="PROTEIN YHFA"/>
    <property type="match status" value="1"/>
</dbReference>
<reference evidence="1" key="2">
    <citation type="submission" date="2022-01" db="EMBL/GenBank/DDBJ databases">
        <title>Collection of gut derived symbiotic bacterial strains cultured from healthy donors.</title>
        <authorList>
            <person name="Lin H."/>
            <person name="Kohout C."/>
            <person name="Waligurski E."/>
            <person name="Pamer E.G."/>
        </authorList>
    </citation>
    <scope>NUCLEOTIDE SEQUENCE</scope>
    <source>
        <strain evidence="1">MSK.14.39</strain>
    </source>
</reference>
<dbReference type="RefSeq" id="WP_154482669.1">
    <property type="nucleotide sequence ID" value="NZ_JAHLOA010000001.1"/>
</dbReference>
<dbReference type="PANTHER" id="PTHR34352:SF1">
    <property type="entry name" value="PROTEIN YHFA"/>
    <property type="match status" value="1"/>
</dbReference>
<keyword evidence="4" id="KW-1185">Reference proteome</keyword>
<protein>
    <submittedName>
        <fullName evidence="2">OsmC family protein</fullName>
    </submittedName>
</protein>
<evidence type="ECO:0000313" key="1">
    <source>
        <dbReference type="EMBL" id="MCG4563891.1"/>
    </source>
</evidence>
<organism evidence="2 3">
    <name type="scientific">Anaerosalibacter bizertensis</name>
    <dbReference type="NCBI Taxonomy" id="932217"/>
    <lineage>
        <taxon>Bacteria</taxon>
        <taxon>Bacillati</taxon>
        <taxon>Bacillota</taxon>
        <taxon>Tissierellia</taxon>
        <taxon>Tissierellales</taxon>
        <taxon>Sporanaerobacteraceae</taxon>
        <taxon>Anaerosalibacter</taxon>
    </lineage>
</organism>
<reference evidence="2 3" key="1">
    <citation type="submission" date="2019-08" db="EMBL/GenBank/DDBJ databases">
        <title>In-depth cultivation of the pig gut microbiome towards novel bacterial diversity and tailored functional studies.</title>
        <authorList>
            <person name="Wylensek D."/>
            <person name="Hitch T.C.A."/>
            <person name="Clavel T."/>
        </authorList>
    </citation>
    <scope>NUCLEOTIDE SEQUENCE [LARGE SCALE GENOMIC DNA]</scope>
    <source>
        <strain evidence="2 3">Med78-601-WT-4W-RMD-3</strain>
    </source>
</reference>
<dbReference type="OrthoDB" id="9804010at2"/>
<dbReference type="EMBL" id="JAKNID010000001">
    <property type="protein sequence ID" value="MCG4563891.1"/>
    <property type="molecule type" value="Genomic_DNA"/>
</dbReference>
<evidence type="ECO:0000313" key="2">
    <source>
        <dbReference type="EMBL" id="MSS42614.1"/>
    </source>
</evidence>
<name>A0A844FF39_9FIRM</name>
<dbReference type="AlphaFoldDB" id="A0A844FF39"/>
<proteinExistence type="predicted"/>
<evidence type="ECO:0000313" key="3">
    <source>
        <dbReference type="Proteomes" id="UP000462760"/>
    </source>
</evidence>
<dbReference type="Proteomes" id="UP001108123">
    <property type="component" value="Unassembled WGS sequence"/>
</dbReference>